<organism evidence="2 3">
    <name type="scientific">Apis cerana cerana</name>
    <name type="common">Oriental honeybee</name>
    <dbReference type="NCBI Taxonomy" id="94128"/>
    <lineage>
        <taxon>Eukaryota</taxon>
        <taxon>Metazoa</taxon>
        <taxon>Ecdysozoa</taxon>
        <taxon>Arthropoda</taxon>
        <taxon>Hexapoda</taxon>
        <taxon>Insecta</taxon>
        <taxon>Pterygota</taxon>
        <taxon>Neoptera</taxon>
        <taxon>Endopterygota</taxon>
        <taxon>Hymenoptera</taxon>
        <taxon>Apocrita</taxon>
        <taxon>Aculeata</taxon>
        <taxon>Apoidea</taxon>
        <taxon>Anthophila</taxon>
        <taxon>Apidae</taxon>
        <taxon>Apis</taxon>
    </lineage>
</organism>
<feature type="compositionally biased region" description="Polar residues" evidence="1">
    <location>
        <begin position="55"/>
        <end position="69"/>
    </location>
</feature>
<protein>
    <submittedName>
        <fullName evidence="2">Uncharacterized protein</fullName>
    </submittedName>
</protein>
<dbReference type="EMBL" id="KZ288396">
    <property type="protein sequence ID" value="PBC26315.1"/>
    <property type="molecule type" value="Genomic_DNA"/>
</dbReference>
<dbReference type="Proteomes" id="UP000242457">
    <property type="component" value="Unassembled WGS sequence"/>
</dbReference>
<reference evidence="2 3" key="1">
    <citation type="submission" date="2014-07" db="EMBL/GenBank/DDBJ databases">
        <title>Genomic and transcriptomic analysis on Apis cerana provide comprehensive insights into honey bee biology.</title>
        <authorList>
            <person name="Diao Q."/>
            <person name="Sun L."/>
            <person name="Zheng H."/>
            <person name="Zheng H."/>
            <person name="Xu S."/>
            <person name="Wang S."/>
            <person name="Zeng Z."/>
            <person name="Hu F."/>
            <person name="Su S."/>
            <person name="Wu J."/>
        </authorList>
    </citation>
    <scope>NUCLEOTIDE SEQUENCE [LARGE SCALE GENOMIC DNA]</scope>
    <source>
        <tissue evidence="2">Pupae without intestine</tissue>
    </source>
</reference>
<evidence type="ECO:0000256" key="1">
    <source>
        <dbReference type="SAM" id="MobiDB-lite"/>
    </source>
</evidence>
<name>A0A2A3E3M3_APICC</name>
<dbReference type="AlphaFoldDB" id="A0A2A3E3M3"/>
<keyword evidence="3" id="KW-1185">Reference proteome</keyword>
<feature type="compositionally biased region" description="Basic and acidic residues" evidence="1">
    <location>
        <begin position="16"/>
        <end position="54"/>
    </location>
</feature>
<sequence>MALRVSRLKPNSRKMKNIDKGIFKKTERDRDKSKKEIERKSRYARKAKDSEKVTKGNSLSYQVDSNGTL</sequence>
<feature type="region of interest" description="Disordered" evidence="1">
    <location>
        <begin position="1"/>
        <end position="69"/>
    </location>
</feature>
<accession>A0A2A3E3M3</accession>
<gene>
    <name evidence="2" type="ORF">APICC_01384</name>
</gene>
<proteinExistence type="predicted"/>
<evidence type="ECO:0000313" key="2">
    <source>
        <dbReference type="EMBL" id="PBC26315.1"/>
    </source>
</evidence>
<feature type="compositionally biased region" description="Basic residues" evidence="1">
    <location>
        <begin position="1"/>
        <end position="15"/>
    </location>
</feature>
<evidence type="ECO:0000313" key="3">
    <source>
        <dbReference type="Proteomes" id="UP000242457"/>
    </source>
</evidence>